<proteinExistence type="inferred from homology"/>
<feature type="domain" description="Methyltransferase" evidence="6">
    <location>
        <begin position="33"/>
        <end position="168"/>
    </location>
</feature>
<dbReference type="Pfam" id="PF13847">
    <property type="entry name" value="Methyltransf_31"/>
    <property type="match status" value="1"/>
</dbReference>
<keyword evidence="1 5" id="KW-0169">Cobalamin biosynthesis</keyword>
<comment type="similarity">
    <text evidence="5">Belongs to the methyltransferase superfamily. Archaeal-type CbiT family.</text>
</comment>
<feature type="binding site" evidence="5">
    <location>
        <begin position="41"/>
        <end position="45"/>
    </location>
    <ligand>
        <name>S-adenosyl-L-methionine</name>
        <dbReference type="ChEBI" id="CHEBI:59789"/>
    </ligand>
</feature>
<dbReference type="AlphaFoldDB" id="A0A166CHU9"/>
<dbReference type="GO" id="GO:0008276">
    <property type="term" value="F:protein methyltransferase activity"/>
    <property type="evidence" value="ECO:0007669"/>
    <property type="project" value="InterPro"/>
</dbReference>
<evidence type="ECO:0000256" key="4">
    <source>
        <dbReference type="ARBA" id="ARBA00022691"/>
    </source>
</evidence>
<comment type="catalytic activity">
    <reaction evidence="5">
        <text>Co-precorrin-6B + S-adenosyl-L-methionine = Co-precorrin-7 + S-adenosyl-L-homocysteine + CO2</text>
        <dbReference type="Rhea" id="RHEA:36067"/>
        <dbReference type="ChEBI" id="CHEBI:16526"/>
        <dbReference type="ChEBI" id="CHEBI:57856"/>
        <dbReference type="ChEBI" id="CHEBI:59789"/>
        <dbReference type="ChEBI" id="CHEBI:70791"/>
        <dbReference type="ChEBI" id="CHEBI:72780"/>
        <dbReference type="EC" id="2.1.1.196"/>
    </reaction>
</comment>
<comment type="pathway">
    <text evidence="5">Cofactor biosynthesis; adenosylcobalamin biosynthesis; cob(II)yrinate a,c-diamide from sirohydrochlorin (anaerobic route): step 8/10.</text>
</comment>
<dbReference type="SUPFAM" id="SSF53335">
    <property type="entry name" value="S-adenosyl-L-methionine-dependent methyltransferases"/>
    <property type="match status" value="1"/>
</dbReference>
<dbReference type="EC" id="2.1.1.196" evidence="5"/>
<dbReference type="InterPro" id="IPR029063">
    <property type="entry name" value="SAM-dependent_MTases_sf"/>
</dbReference>
<dbReference type="GO" id="GO:0043776">
    <property type="term" value="F:cobalt-precorrin-6B C5-methyltransferase activity"/>
    <property type="evidence" value="ECO:0007669"/>
    <property type="project" value="RHEA"/>
</dbReference>
<sequence length="193" mass="21178">MIKDYEFIKSDEVPGPTKEEIRCLIKCKSEVSSEDIVLEIGCGTGGITSTLAEKCKEVIAIDKNPRAINITSQNLEKFNLSKKVKLIEDDALSFLNSEESLKYVKNVDIAIIGGSNNDLEDMIDSINSKLNKNGKIIITAILIDTKIQAITKVKNSGFKVEIVEINVSKGKIMERGTMMIAQNPIAIITATKS</sequence>
<keyword evidence="4 5" id="KW-0949">S-adenosyl-L-methionine</keyword>
<protein>
    <recommendedName>
        <fullName evidence="5">Probable cobalt-precorrin-6B C(15)-methyltransferase (decarboxylating)</fullName>
        <ecNumber evidence="5">2.1.1.196</ecNumber>
    </recommendedName>
</protein>
<dbReference type="InterPro" id="IPR014008">
    <property type="entry name" value="Cbl_synth_MTase_CbiT"/>
</dbReference>
<dbReference type="PANTHER" id="PTHR43182">
    <property type="entry name" value="COBALT-PRECORRIN-6B C(15)-METHYLTRANSFERASE (DECARBOXYLATING)"/>
    <property type="match status" value="1"/>
</dbReference>
<feature type="binding site" evidence="5">
    <location>
        <position position="91"/>
    </location>
    <ligand>
        <name>S-adenosyl-L-methionine</name>
        <dbReference type="ChEBI" id="CHEBI:59789"/>
    </ligand>
</feature>
<dbReference type="Gene3D" id="3.40.50.150">
    <property type="entry name" value="Vaccinia Virus protein VP39"/>
    <property type="match status" value="1"/>
</dbReference>
<dbReference type="NCBIfam" id="TIGR02469">
    <property type="entry name" value="CbiT"/>
    <property type="match status" value="1"/>
</dbReference>
<dbReference type="InterPro" id="IPR023475">
    <property type="entry name" value="CbiT"/>
</dbReference>
<accession>A0A166CHU9</accession>
<feature type="binding site" evidence="5">
    <location>
        <position position="62"/>
    </location>
    <ligand>
        <name>S-adenosyl-L-methionine</name>
        <dbReference type="ChEBI" id="CHEBI:59789"/>
    </ligand>
</feature>
<evidence type="ECO:0000256" key="5">
    <source>
        <dbReference type="HAMAP-Rule" id="MF_00786"/>
    </source>
</evidence>
<dbReference type="Proteomes" id="UP000077275">
    <property type="component" value="Unassembled WGS sequence"/>
</dbReference>
<comment type="caution">
    <text evidence="7">The sequence shown here is derived from an EMBL/GenBank/DDBJ whole genome shotgun (WGS) entry which is preliminary data.</text>
</comment>
<dbReference type="GO" id="GO:0019251">
    <property type="term" value="P:anaerobic cobalamin biosynthetic process"/>
    <property type="evidence" value="ECO:0007669"/>
    <property type="project" value="UniProtKB-UniRule"/>
</dbReference>
<evidence type="ECO:0000313" key="8">
    <source>
        <dbReference type="Proteomes" id="UP000077275"/>
    </source>
</evidence>
<evidence type="ECO:0000313" key="7">
    <source>
        <dbReference type="EMBL" id="KZX14522.1"/>
    </source>
</evidence>
<dbReference type="CDD" id="cd02440">
    <property type="entry name" value="AdoMet_MTases"/>
    <property type="match status" value="1"/>
</dbReference>
<dbReference type="PATRIC" id="fig|47311.3.peg.2292"/>
<keyword evidence="8" id="KW-1185">Reference proteome</keyword>
<dbReference type="InterPro" id="IPR025714">
    <property type="entry name" value="Methyltranfer_dom"/>
</dbReference>
<dbReference type="HAMAP" id="MF_00786">
    <property type="entry name" value="CbiT"/>
    <property type="match status" value="1"/>
</dbReference>
<organism evidence="7 8">
    <name type="scientific">Methanobrevibacter cuticularis</name>
    <dbReference type="NCBI Taxonomy" id="47311"/>
    <lineage>
        <taxon>Archaea</taxon>
        <taxon>Methanobacteriati</taxon>
        <taxon>Methanobacteriota</taxon>
        <taxon>Methanomada group</taxon>
        <taxon>Methanobacteria</taxon>
        <taxon>Methanobacteriales</taxon>
        <taxon>Methanobacteriaceae</taxon>
        <taxon>Methanobrevibacter</taxon>
    </lineage>
</organism>
<keyword evidence="2 5" id="KW-0489">Methyltransferase</keyword>
<reference evidence="7 8" key="1">
    <citation type="submission" date="2016-04" db="EMBL/GenBank/DDBJ databases">
        <title>Genome sequence of Methanobrevibacter cuticularis DSM 11139.</title>
        <authorList>
            <person name="Poehlein A."/>
            <person name="Seedorf H."/>
            <person name="Daniel R."/>
        </authorList>
    </citation>
    <scope>NUCLEOTIDE SEQUENCE [LARGE SCALE GENOMIC DNA]</scope>
    <source>
        <strain evidence="7 8">DSM 11139</strain>
    </source>
</reference>
<gene>
    <name evidence="5 7" type="primary">cbiT</name>
    <name evidence="7" type="ORF">MBCUT_20940</name>
</gene>
<dbReference type="OrthoDB" id="6027at2157"/>
<dbReference type="GO" id="GO:0032259">
    <property type="term" value="P:methylation"/>
    <property type="evidence" value="ECO:0007669"/>
    <property type="project" value="UniProtKB-KW"/>
</dbReference>
<evidence type="ECO:0000256" key="3">
    <source>
        <dbReference type="ARBA" id="ARBA00022679"/>
    </source>
</evidence>
<dbReference type="InterPro" id="IPR050714">
    <property type="entry name" value="Cobalamin_biosynth_MTase"/>
</dbReference>
<dbReference type="EMBL" id="LWMW01000169">
    <property type="protein sequence ID" value="KZX14522.1"/>
    <property type="molecule type" value="Genomic_DNA"/>
</dbReference>
<evidence type="ECO:0000256" key="2">
    <source>
        <dbReference type="ARBA" id="ARBA00022603"/>
    </source>
</evidence>
<evidence type="ECO:0000256" key="1">
    <source>
        <dbReference type="ARBA" id="ARBA00022573"/>
    </source>
</evidence>
<name>A0A166CHU9_9EURY</name>
<comment type="function">
    <text evidence="5">Catalyzes the methylation of C-15 in cobalt-precorrin-6B followed by the decarboxylation of C-12 to form cobalt-precorrin-7.</text>
</comment>
<dbReference type="PANTHER" id="PTHR43182:SF1">
    <property type="entry name" value="COBALT-PRECORRIN-7 C(5)-METHYLTRANSFERASE"/>
    <property type="match status" value="1"/>
</dbReference>
<evidence type="ECO:0000259" key="6">
    <source>
        <dbReference type="Pfam" id="PF13847"/>
    </source>
</evidence>
<dbReference type="STRING" id="47311.MBCUT_20940"/>
<keyword evidence="3 5" id="KW-0808">Transferase</keyword>
<dbReference type="RefSeq" id="WP_067260847.1">
    <property type="nucleotide sequence ID" value="NZ_LWMW01000169.1"/>
</dbReference>
<feature type="binding site" evidence="5">
    <location>
        <position position="17"/>
    </location>
    <ligand>
        <name>S-adenosyl-L-methionine</name>
        <dbReference type="ChEBI" id="CHEBI:59789"/>
    </ligand>
</feature>
<dbReference type="UniPathway" id="UPA00148">
    <property type="reaction ID" value="UER00229"/>
</dbReference>